<gene>
    <name evidence="2" type="ORF">KS419_21240</name>
</gene>
<protein>
    <submittedName>
        <fullName evidence="2">Uncharacterized protein</fullName>
    </submittedName>
</protein>
<feature type="transmembrane region" description="Helical" evidence="1">
    <location>
        <begin position="78"/>
        <end position="108"/>
    </location>
</feature>
<accession>A0ABS6JKT1</accession>
<evidence type="ECO:0000313" key="2">
    <source>
        <dbReference type="EMBL" id="MBU9714268.1"/>
    </source>
</evidence>
<name>A0ABS6JKT1_9BACI</name>
<dbReference type="Proteomes" id="UP000784880">
    <property type="component" value="Unassembled WGS sequence"/>
</dbReference>
<sequence>MKRKILTVLMSFFGLHLFSNQFSEVISYSIDEWKESLVFEPFSYFIAIISFIVSFLAFSKIIFVLLKPIINRETKHEKIFYAIFITLTILVYRFSAVLVLIFAIGYAIMESIEYSKRVQRYSRREKN</sequence>
<dbReference type="RefSeq" id="WP_217068697.1">
    <property type="nucleotide sequence ID" value="NZ_JAHQCS010000171.1"/>
</dbReference>
<evidence type="ECO:0000313" key="3">
    <source>
        <dbReference type="Proteomes" id="UP000784880"/>
    </source>
</evidence>
<comment type="caution">
    <text evidence="2">The sequence shown here is derived from an EMBL/GenBank/DDBJ whole genome shotgun (WGS) entry which is preliminary data.</text>
</comment>
<keyword evidence="3" id="KW-1185">Reference proteome</keyword>
<keyword evidence="1" id="KW-1133">Transmembrane helix</keyword>
<dbReference type="EMBL" id="JAHQCS010000171">
    <property type="protein sequence ID" value="MBU9714268.1"/>
    <property type="molecule type" value="Genomic_DNA"/>
</dbReference>
<keyword evidence="1" id="KW-0812">Transmembrane</keyword>
<reference evidence="2 3" key="1">
    <citation type="submission" date="2021-06" db="EMBL/GenBank/DDBJ databases">
        <title>Bacillus sp. RD4P76, an endophyte from a halophyte.</title>
        <authorList>
            <person name="Sun J.-Q."/>
        </authorList>
    </citation>
    <scope>NUCLEOTIDE SEQUENCE [LARGE SCALE GENOMIC DNA]</scope>
    <source>
        <strain evidence="2 3">CGMCC 1.15917</strain>
    </source>
</reference>
<evidence type="ECO:0000256" key="1">
    <source>
        <dbReference type="SAM" id="Phobius"/>
    </source>
</evidence>
<keyword evidence="1" id="KW-0472">Membrane</keyword>
<feature type="transmembrane region" description="Helical" evidence="1">
    <location>
        <begin position="43"/>
        <end position="66"/>
    </location>
</feature>
<organism evidence="2 3">
    <name type="scientific">Evansella tamaricis</name>
    <dbReference type="NCBI Taxonomy" id="2069301"/>
    <lineage>
        <taxon>Bacteria</taxon>
        <taxon>Bacillati</taxon>
        <taxon>Bacillota</taxon>
        <taxon>Bacilli</taxon>
        <taxon>Bacillales</taxon>
        <taxon>Bacillaceae</taxon>
        <taxon>Evansella</taxon>
    </lineage>
</organism>
<proteinExistence type="predicted"/>